<evidence type="ECO:0000313" key="2">
    <source>
        <dbReference type="Proteomes" id="UP000694846"/>
    </source>
</evidence>
<dbReference type="PANTHER" id="PTHR21574">
    <property type="entry name" value="CENTROSOMAL PROTEIN OF 120 KDA"/>
    <property type="match status" value="1"/>
</dbReference>
<dbReference type="GeneID" id="112687480"/>
<keyword evidence="1" id="KW-0175">Coiled coil</keyword>
<sequence>MASQLQGVDCKNKKIVLKIISGHGFALINGNIVMHATLMNNLQIRKISINNNELNYVSDIIWYVDKSTLKKFKMSNASIRIECFHVPINKSSSREKLGYLILKLKGAQTLSATSNDRVEIKSYKLIGSKNCSYNLTMSLCIEDVNVKNIDSIPKKNNKNLNYIDSNLQKEENKQSEEDIQINISKSDVYIAEQIENILGSIEPQNLLNFDGQEKLIDELEDWKDKQMILFNEKLKIKEEQMLKELNKKWLDDRKRIEEELNLEISKCRALTENMDKITDMLVERESIITAKELELTCEKDSMENKYISLVTNLQYTNVKIINELKSKNVELESRLSDFEKNNILLKKENEQLKNNINSSSDLQIEQLEKIISHLESKYEKANESCMFFKERWITSVRKINQMYTKLHGIATNEHLLNSRQNIQNILTNMLGEQNYD</sequence>
<reference evidence="3" key="1">
    <citation type="submission" date="2025-08" db="UniProtKB">
        <authorList>
            <consortium name="RefSeq"/>
        </authorList>
    </citation>
    <scope>IDENTIFICATION</scope>
    <source>
        <tissue evidence="3">Whole body</tissue>
    </source>
</reference>
<dbReference type="Gene3D" id="2.60.40.150">
    <property type="entry name" value="C2 domain"/>
    <property type="match status" value="1"/>
</dbReference>
<dbReference type="GO" id="GO:0005813">
    <property type="term" value="C:centrosome"/>
    <property type="evidence" value="ECO:0007669"/>
    <property type="project" value="TreeGrafter"/>
</dbReference>
<keyword evidence="2" id="KW-1185">Reference proteome</keyword>
<gene>
    <name evidence="3" type="primary">LOC112687480</name>
</gene>
<accession>A0A8B8FZM1</accession>
<dbReference type="Proteomes" id="UP000694846">
    <property type="component" value="Unplaced"/>
</dbReference>
<dbReference type="InterPro" id="IPR035892">
    <property type="entry name" value="C2_domain_sf"/>
</dbReference>
<dbReference type="InterPro" id="IPR039893">
    <property type="entry name" value="CEP120-like"/>
</dbReference>
<evidence type="ECO:0000313" key="3">
    <source>
        <dbReference type="RefSeq" id="XP_025415988.1"/>
    </source>
</evidence>
<evidence type="ECO:0000256" key="1">
    <source>
        <dbReference type="SAM" id="Coils"/>
    </source>
</evidence>
<name>A0A8B8FZM1_9HEMI</name>
<protein>
    <submittedName>
        <fullName evidence="3">Shootin-1-like isoform X1</fullName>
    </submittedName>
</protein>
<dbReference type="PANTHER" id="PTHR21574:SF0">
    <property type="entry name" value="CENTROSOMAL PROTEIN OF 120 KDA"/>
    <property type="match status" value="1"/>
</dbReference>
<dbReference type="RefSeq" id="XP_025415988.1">
    <property type="nucleotide sequence ID" value="XM_025560203.1"/>
</dbReference>
<dbReference type="OrthoDB" id="332250at2759"/>
<organism evidence="2 3">
    <name type="scientific">Sipha flava</name>
    <name type="common">yellow sugarcane aphid</name>
    <dbReference type="NCBI Taxonomy" id="143950"/>
    <lineage>
        <taxon>Eukaryota</taxon>
        <taxon>Metazoa</taxon>
        <taxon>Ecdysozoa</taxon>
        <taxon>Arthropoda</taxon>
        <taxon>Hexapoda</taxon>
        <taxon>Insecta</taxon>
        <taxon>Pterygota</taxon>
        <taxon>Neoptera</taxon>
        <taxon>Paraneoptera</taxon>
        <taxon>Hemiptera</taxon>
        <taxon>Sternorrhyncha</taxon>
        <taxon>Aphidomorpha</taxon>
        <taxon>Aphidoidea</taxon>
        <taxon>Aphididae</taxon>
        <taxon>Sipha</taxon>
    </lineage>
</organism>
<proteinExistence type="predicted"/>
<feature type="coiled-coil region" evidence="1">
    <location>
        <begin position="321"/>
        <end position="384"/>
    </location>
</feature>
<dbReference type="GO" id="GO:1903724">
    <property type="term" value="P:positive regulation of centriole elongation"/>
    <property type="evidence" value="ECO:0007669"/>
    <property type="project" value="TreeGrafter"/>
</dbReference>
<dbReference type="AlphaFoldDB" id="A0A8B8FZM1"/>